<dbReference type="Pfam" id="PF01607">
    <property type="entry name" value="CBM_14"/>
    <property type="match status" value="5"/>
</dbReference>
<evidence type="ECO:0000259" key="7">
    <source>
        <dbReference type="PROSITE" id="PS50940"/>
    </source>
</evidence>
<sequence length="373" mass="40550">MKLSISAVVLAVFASAIAAPQYGRNEKLTQTYAEKPIATTTLAADIPAEFDCAGKENRGYVIGCNQDYFLCWDEVMTKASCPEGMMYNQENGQCDFNINIFECTGVRTTVAPLADEHSTLAPINFDCSKLSDGDYAYSHECQLNYVSCVGGQGIERTCPDELSFDPENRLCDRLETIEACGGSPTTAAPIAEAVKVDYECPSPSGTFALTSQLCSAVYYACEDNVATIAMCEEPMIWNDANKECALASEIPDCAFDCAGKADAAYSTGCSNNYWWCWQERATKLACPEGMMFDGERALCDVQENIFECTGVRTTTPLADAVPTMAPVDFDCAGLEDGNHAFKNGELCQEKFVSCVGGFAWEMTCPDSLMFDPE</sequence>
<keyword evidence="3" id="KW-0677">Repeat</keyword>
<evidence type="ECO:0000256" key="4">
    <source>
        <dbReference type="ARBA" id="ARBA00023157"/>
    </source>
</evidence>
<dbReference type="Proteomes" id="UP000887566">
    <property type="component" value="Unplaced"/>
</dbReference>
<feature type="domain" description="Chitin-binding type-2" evidence="7">
    <location>
        <begin position="49"/>
        <end position="105"/>
    </location>
</feature>
<dbReference type="InterPro" id="IPR051940">
    <property type="entry name" value="Chitin_bind-dev_reg"/>
</dbReference>
<reference evidence="9" key="1">
    <citation type="submission" date="2022-11" db="UniProtKB">
        <authorList>
            <consortium name="WormBaseParasite"/>
        </authorList>
    </citation>
    <scope>IDENTIFICATION</scope>
</reference>
<feature type="domain" description="Chitin-binding type-2" evidence="7">
    <location>
        <begin position="328"/>
        <end position="373"/>
    </location>
</feature>
<evidence type="ECO:0000256" key="5">
    <source>
        <dbReference type="ARBA" id="ARBA00023180"/>
    </source>
</evidence>
<evidence type="ECO:0000256" key="2">
    <source>
        <dbReference type="ARBA" id="ARBA00022729"/>
    </source>
</evidence>
<dbReference type="PANTHER" id="PTHR23301:SF0">
    <property type="entry name" value="CHITIN-BINDING TYPE-2 DOMAIN-CONTAINING PROTEIN-RELATED"/>
    <property type="match status" value="1"/>
</dbReference>
<dbReference type="AlphaFoldDB" id="A0A914XL87"/>
<evidence type="ECO:0000256" key="6">
    <source>
        <dbReference type="SAM" id="SignalP"/>
    </source>
</evidence>
<evidence type="ECO:0000256" key="3">
    <source>
        <dbReference type="ARBA" id="ARBA00022737"/>
    </source>
</evidence>
<feature type="domain" description="Chitin-binding type-2" evidence="7">
    <location>
        <begin position="124"/>
        <end position="182"/>
    </location>
</feature>
<keyword evidence="1" id="KW-0147">Chitin-binding</keyword>
<dbReference type="InterPro" id="IPR036508">
    <property type="entry name" value="Chitin-bd_dom_sf"/>
</dbReference>
<keyword evidence="5" id="KW-0325">Glycoprotein</keyword>
<evidence type="ECO:0000256" key="1">
    <source>
        <dbReference type="ARBA" id="ARBA00022669"/>
    </source>
</evidence>
<name>A0A914XL87_9BILA</name>
<protein>
    <submittedName>
        <fullName evidence="9">Chitin-binding type-2 domain-containing protein</fullName>
    </submittedName>
</protein>
<feature type="signal peptide" evidence="6">
    <location>
        <begin position="1"/>
        <end position="18"/>
    </location>
</feature>
<dbReference type="InterPro" id="IPR002557">
    <property type="entry name" value="Chitin-bd_dom"/>
</dbReference>
<feature type="domain" description="Chitin-binding type-2" evidence="7">
    <location>
        <begin position="254"/>
        <end position="310"/>
    </location>
</feature>
<dbReference type="Gene3D" id="2.170.140.10">
    <property type="entry name" value="Chitin binding domain"/>
    <property type="match status" value="4"/>
</dbReference>
<accession>A0A914XL87</accession>
<organism evidence="8 9">
    <name type="scientific">Plectus sambesii</name>
    <dbReference type="NCBI Taxonomy" id="2011161"/>
    <lineage>
        <taxon>Eukaryota</taxon>
        <taxon>Metazoa</taxon>
        <taxon>Ecdysozoa</taxon>
        <taxon>Nematoda</taxon>
        <taxon>Chromadorea</taxon>
        <taxon>Plectida</taxon>
        <taxon>Plectina</taxon>
        <taxon>Plectoidea</taxon>
        <taxon>Plectidae</taxon>
        <taxon>Plectus</taxon>
    </lineage>
</organism>
<dbReference type="GO" id="GO:0005576">
    <property type="term" value="C:extracellular region"/>
    <property type="evidence" value="ECO:0007669"/>
    <property type="project" value="InterPro"/>
</dbReference>
<dbReference type="PANTHER" id="PTHR23301">
    <property type="entry name" value="CHITIN BINDING PERITROPHIN-A"/>
    <property type="match status" value="1"/>
</dbReference>
<dbReference type="SMART" id="SM00494">
    <property type="entry name" value="ChtBD2"/>
    <property type="match status" value="5"/>
</dbReference>
<dbReference type="GO" id="GO:0008061">
    <property type="term" value="F:chitin binding"/>
    <property type="evidence" value="ECO:0007669"/>
    <property type="project" value="UniProtKB-KW"/>
</dbReference>
<dbReference type="SUPFAM" id="SSF57625">
    <property type="entry name" value="Invertebrate chitin-binding proteins"/>
    <property type="match status" value="5"/>
</dbReference>
<keyword evidence="4" id="KW-1015">Disulfide bond</keyword>
<dbReference type="PROSITE" id="PS50940">
    <property type="entry name" value="CHIT_BIND_II"/>
    <property type="match status" value="5"/>
</dbReference>
<evidence type="ECO:0000313" key="8">
    <source>
        <dbReference type="Proteomes" id="UP000887566"/>
    </source>
</evidence>
<dbReference type="WBParaSite" id="PSAMB.scaffold8639size5988.g31613.t1">
    <property type="protein sequence ID" value="PSAMB.scaffold8639size5988.g31613.t1"/>
    <property type="gene ID" value="PSAMB.scaffold8639size5988.g31613"/>
</dbReference>
<keyword evidence="2 6" id="KW-0732">Signal</keyword>
<feature type="domain" description="Chitin-binding type-2" evidence="7">
    <location>
        <begin position="197"/>
        <end position="253"/>
    </location>
</feature>
<evidence type="ECO:0000313" key="9">
    <source>
        <dbReference type="WBParaSite" id="PSAMB.scaffold8639size5988.g31613.t1"/>
    </source>
</evidence>
<feature type="chain" id="PRO_5037087905" evidence="6">
    <location>
        <begin position="19"/>
        <end position="373"/>
    </location>
</feature>
<proteinExistence type="predicted"/>
<keyword evidence="8" id="KW-1185">Reference proteome</keyword>